<evidence type="ECO:0000313" key="4">
    <source>
        <dbReference type="Proteomes" id="UP000182589"/>
    </source>
</evidence>
<evidence type="ECO:0000256" key="1">
    <source>
        <dbReference type="SAM" id="MobiDB-lite"/>
    </source>
</evidence>
<keyword evidence="4" id="KW-1185">Reference proteome</keyword>
<reference evidence="4" key="1">
    <citation type="submission" date="2016-10" db="EMBL/GenBank/DDBJ databases">
        <authorList>
            <person name="Varghese N."/>
        </authorList>
    </citation>
    <scope>NUCLEOTIDE SEQUENCE [LARGE SCALE GENOMIC DNA]</scope>
    <source>
        <strain evidence="4">DSM 12489</strain>
    </source>
</reference>
<gene>
    <name evidence="3" type="ORF">SAMN04489725_106163</name>
</gene>
<accession>A0A1H2TW30</accession>
<dbReference type="EMBL" id="FNOJ01000006">
    <property type="protein sequence ID" value="SDW48041.1"/>
    <property type="molecule type" value="Genomic_DNA"/>
</dbReference>
<name>A0A1H2TW30_9BACL</name>
<dbReference type="PANTHER" id="PTHR33055">
    <property type="entry name" value="TRANSPOSASE FOR INSERTION SEQUENCE ELEMENT IS1111A"/>
    <property type="match status" value="1"/>
</dbReference>
<dbReference type="PANTHER" id="PTHR33055:SF13">
    <property type="entry name" value="TRANSPOSASE"/>
    <property type="match status" value="1"/>
</dbReference>
<feature type="domain" description="Transposase IS116/IS110/IS902 C-terminal" evidence="2">
    <location>
        <begin position="4"/>
        <end position="40"/>
    </location>
</feature>
<dbReference type="GO" id="GO:0003677">
    <property type="term" value="F:DNA binding"/>
    <property type="evidence" value="ECO:0007669"/>
    <property type="project" value="InterPro"/>
</dbReference>
<dbReference type="InterPro" id="IPR047650">
    <property type="entry name" value="Transpos_IS110"/>
</dbReference>
<dbReference type="STRING" id="89784.SAMN04489725_106163"/>
<dbReference type="GO" id="GO:0004803">
    <property type="term" value="F:transposase activity"/>
    <property type="evidence" value="ECO:0007669"/>
    <property type="project" value="InterPro"/>
</dbReference>
<dbReference type="Pfam" id="PF02371">
    <property type="entry name" value="Transposase_20"/>
    <property type="match status" value="1"/>
</dbReference>
<evidence type="ECO:0000259" key="2">
    <source>
        <dbReference type="Pfam" id="PF02371"/>
    </source>
</evidence>
<dbReference type="AlphaFoldDB" id="A0A1H2TW30"/>
<proteinExistence type="predicted"/>
<sequence>MKHMVPREYSSGQGRRQGRITKTGNAHLRRILTEAAWSYRYKPALKGDLRRCQKGQSPRVQDIAWRAQDRLHRKYFRMVSRGKDHNVAITAGARELLGFIWAIACEAESYFRPSTSVS</sequence>
<dbReference type="GO" id="GO:0006313">
    <property type="term" value="P:DNA transposition"/>
    <property type="evidence" value="ECO:0007669"/>
    <property type="project" value="InterPro"/>
</dbReference>
<dbReference type="Proteomes" id="UP000182589">
    <property type="component" value="Unassembled WGS sequence"/>
</dbReference>
<evidence type="ECO:0000313" key="3">
    <source>
        <dbReference type="EMBL" id="SDW48041.1"/>
    </source>
</evidence>
<protein>
    <submittedName>
        <fullName evidence="3">Transposase IS116/IS110/IS902 family protein</fullName>
    </submittedName>
</protein>
<feature type="region of interest" description="Disordered" evidence="1">
    <location>
        <begin position="1"/>
        <end position="23"/>
    </location>
</feature>
<dbReference type="InterPro" id="IPR003346">
    <property type="entry name" value="Transposase_20"/>
</dbReference>
<feature type="compositionally biased region" description="Polar residues" evidence="1">
    <location>
        <begin position="10"/>
        <end position="23"/>
    </location>
</feature>
<organism evidence="3 4">
    <name type="scientific">Alicyclobacillus hesperidum</name>
    <dbReference type="NCBI Taxonomy" id="89784"/>
    <lineage>
        <taxon>Bacteria</taxon>
        <taxon>Bacillati</taxon>
        <taxon>Bacillota</taxon>
        <taxon>Bacilli</taxon>
        <taxon>Bacillales</taxon>
        <taxon>Alicyclobacillaceae</taxon>
        <taxon>Alicyclobacillus</taxon>
    </lineage>
</organism>